<evidence type="ECO:0000256" key="1">
    <source>
        <dbReference type="SAM" id="MobiDB-lite"/>
    </source>
</evidence>
<comment type="caution">
    <text evidence="2">The sequence shown here is derived from an EMBL/GenBank/DDBJ whole genome shotgun (WGS) entry which is preliminary data.</text>
</comment>
<organism evidence="2 3">
    <name type="scientific">Oedothorax gibbosus</name>
    <dbReference type="NCBI Taxonomy" id="931172"/>
    <lineage>
        <taxon>Eukaryota</taxon>
        <taxon>Metazoa</taxon>
        <taxon>Ecdysozoa</taxon>
        <taxon>Arthropoda</taxon>
        <taxon>Chelicerata</taxon>
        <taxon>Arachnida</taxon>
        <taxon>Araneae</taxon>
        <taxon>Araneomorphae</taxon>
        <taxon>Entelegynae</taxon>
        <taxon>Araneoidea</taxon>
        <taxon>Linyphiidae</taxon>
        <taxon>Erigoninae</taxon>
        <taxon>Oedothorax</taxon>
    </lineage>
</organism>
<keyword evidence="3" id="KW-1185">Reference proteome</keyword>
<gene>
    <name evidence="2" type="ORF">JTE90_014898</name>
</gene>
<name>A0AAV6VKS7_9ARAC</name>
<evidence type="ECO:0000313" key="2">
    <source>
        <dbReference type="EMBL" id="KAG8197412.1"/>
    </source>
</evidence>
<accession>A0AAV6VKS7</accession>
<feature type="compositionally biased region" description="Basic and acidic residues" evidence="1">
    <location>
        <begin position="16"/>
        <end position="28"/>
    </location>
</feature>
<dbReference type="EMBL" id="JAFNEN010000055">
    <property type="protein sequence ID" value="KAG8197412.1"/>
    <property type="molecule type" value="Genomic_DNA"/>
</dbReference>
<sequence length="76" mass="9023">MKQKDFCVYLPEQRERVHKKDEEGRKDREEEETGLESPYLMEKGSIHPFYMMEWGFRAVVGGVNFARGISRRGELK</sequence>
<dbReference type="Proteomes" id="UP000827092">
    <property type="component" value="Unassembled WGS sequence"/>
</dbReference>
<evidence type="ECO:0000313" key="3">
    <source>
        <dbReference type="Proteomes" id="UP000827092"/>
    </source>
</evidence>
<reference evidence="2 3" key="1">
    <citation type="journal article" date="2022" name="Nat. Ecol. Evol.">
        <title>A masculinizing supergene underlies an exaggerated male reproductive morph in a spider.</title>
        <authorList>
            <person name="Hendrickx F."/>
            <person name="De Corte Z."/>
            <person name="Sonet G."/>
            <person name="Van Belleghem S.M."/>
            <person name="Kostlbacher S."/>
            <person name="Vangestel C."/>
        </authorList>
    </citation>
    <scope>NUCLEOTIDE SEQUENCE [LARGE SCALE GENOMIC DNA]</scope>
    <source>
        <strain evidence="2">W744_W776</strain>
    </source>
</reference>
<dbReference type="AlphaFoldDB" id="A0AAV6VKS7"/>
<protein>
    <submittedName>
        <fullName evidence="2">Uncharacterized protein</fullName>
    </submittedName>
</protein>
<feature type="region of interest" description="Disordered" evidence="1">
    <location>
        <begin position="16"/>
        <end position="38"/>
    </location>
</feature>
<proteinExistence type="predicted"/>